<evidence type="ECO:0000256" key="5">
    <source>
        <dbReference type="ARBA" id="ARBA00023002"/>
    </source>
</evidence>
<dbReference type="SUPFAM" id="SSF56645">
    <property type="entry name" value="Acyl-CoA dehydrogenase NM domain-like"/>
    <property type="match status" value="1"/>
</dbReference>
<comment type="similarity">
    <text evidence="2">Belongs to the acyl-CoA dehydrogenase family.</text>
</comment>
<dbReference type="AlphaFoldDB" id="A0A0W8FUZ2"/>
<dbReference type="InterPro" id="IPR052166">
    <property type="entry name" value="Diverse_Acyl-CoA_DH"/>
</dbReference>
<dbReference type="Pfam" id="PF00441">
    <property type="entry name" value="Acyl-CoA_dh_1"/>
    <property type="match status" value="1"/>
</dbReference>
<keyword evidence="5" id="KW-0560">Oxidoreductase</keyword>
<evidence type="ECO:0000256" key="2">
    <source>
        <dbReference type="ARBA" id="ARBA00009347"/>
    </source>
</evidence>
<comment type="cofactor">
    <cofactor evidence="1">
        <name>FAD</name>
        <dbReference type="ChEBI" id="CHEBI:57692"/>
    </cofactor>
</comment>
<dbReference type="InterPro" id="IPR009075">
    <property type="entry name" value="AcylCo_DH/oxidase_C"/>
</dbReference>
<dbReference type="Gene3D" id="2.40.110.10">
    <property type="entry name" value="Butyryl-CoA Dehydrogenase, subunit A, domain 2"/>
    <property type="match status" value="1"/>
</dbReference>
<dbReference type="InterPro" id="IPR013786">
    <property type="entry name" value="AcylCoA_DH/ox_N"/>
</dbReference>
<dbReference type="Pfam" id="PF02770">
    <property type="entry name" value="Acyl-CoA_dh_M"/>
    <property type="match status" value="1"/>
</dbReference>
<proteinExistence type="inferred from homology"/>
<dbReference type="Gene3D" id="1.10.540.10">
    <property type="entry name" value="Acyl-CoA dehydrogenase/oxidase, N-terminal domain"/>
    <property type="match status" value="1"/>
</dbReference>
<dbReference type="Gene3D" id="1.20.140.10">
    <property type="entry name" value="Butyryl-CoA Dehydrogenase, subunit A, domain 3"/>
    <property type="match status" value="1"/>
</dbReference>
<feature type="domain" description="Acyl-CoA oxidase/dehydrogenase middle" evidence="7">
    <location>
        <begin position="160"/>
        <end position="266"/>
    </location>
</feature>
<dbReference type="Pfam" id="PF12806">
    <property type="entry name" value="Acyl-CoA_dh_C"/>
    <property type="match status" value="1"/>
</dbReference>
<dbReference type="Pfam" id="PF02771">
    <property type="entry name" value="Acyl-CoA_dh_N"/>
    <property type="match status" value="1"/>
</dbReference>
<dbReference type="InterPro" id="IPR006091">
    <property type="entry name" value="Acyl-CoA_Oxase/DH_mid-dom"/>
</dbReference>
<dbReference type="InterPro" id="IPR046373">
    <property type="entry name" value="Acyl-CoA_Oxase/DH_mid-dom_sf"/>
</dbReference>
<dbReference type="EMBL" id="LNQE01000844">
    <property type="protein sequence ID" value="KUG24569.1"/>
    <property type="molecule type" value="Genomic_DNA"/>
</dbReference>
<dbReference type="GO" id="GO:0005886">
    <property type="term" value="C:plasma membrane"/>
    <property type="evidence" value="ECO:0007669"/>
    <property type="project" value="TreeGrafter"/>
</dbReference>
<evidence type="ECO:0000259" key="7">
    <source>
        <dbReference type="Pfam" id="PF02770"/>
    </source>
</evidence>
<evidence type="ECO:0000259" key="6">
    <source>
        <dbReference type="Pfam" id="PF00441"/>
    </source>
</evidence>
<dbReference type="InterPro" id="IPR036250">
    <property type="entry name" value="AcylCo_DH-like_C"/>
</dbReference>
<evidence type="ECO:0000259" key="8">
    <source>
        <dbReference type="Pfam" id="PF02771"/>
    </source>
</evidence>
<feature type="domain" description="Acetyl-CoA dehydrogenase-like C-terminal" evidence="9">
    <location>
        <begin position="467"/>
        <end position="613"/>
    </location>
</feature>
<name>A0A0W8FUZ2_9ZZZZ</name>
<keyword evidence="3" id="KW-0285">Flavoprotein</keyword>
<gene>
    <name evidence="10" type="ORF">ASZ90_005681</name>
</gene>
<dbReference type="PANTHER" id="PTHR42803">
    <property type="entry name" value="ACYL-COA DEHYDROGENASE"/>
    <property type="match status" value="1"/>
</dbReference>
<dbReference type="InterPro" id="IPR025878">
    <property type="entry name" value="Acyl-CoA_dh-like_C_dom"/>
</dbReference>
<reference evidence="10" key="1">
    <citation type="journal article" date="2015" name="Proc. Natl. Acad. Sci. U.S.A.">
        <title>Networks of energetic and metabolic interactions define dynamics in microbial communities.</title>
        <authorList>
            <person name="Embree M."/>
            <person name="Liu J.K."/>
            <person name="Al-Bassam M.M."/>
            <person name="Zengler K."/>
        </authorList>
    </citation>
    <scope>NUCLEOTIDE SEQUENCE</scope>
</reference>
<comment type="caution">
    <text evidence="10">The sequence shown here is derived from an EMBL/GenBank/DDBJ whole genome shotgun (WGS) entry which is preliminary data.</text>
</comment>
<dbReference type="InterPro" id="IPR009100">
    <property type="entry name" value="AcylCoA_DH/oxidase_NM_dom_sf"/>
</dbReference>
<dbReference type="GO" id="GO:0016627">
    <property type="term" value="F:oxidoreductase activity, acting on the CH-CH group of donors"/>
    <property type="evidence" value="ECO:0007669"/>
    <property type="project" value="InterPro"/>
</dbReference>
<evidence type="ECO:0000256" key="4">
    <source>
        <dbReference type="ARBA" id="ARBA00022827"/>
    </source>
</evidence>
<protein>
    <submittedName>
        <fullName evidence="10">Acyl-coa dehydrogenase</fullName>
    </submittedName>
</protein>
<dbReference type="GO" id="GO:0050660">
    <property type="term" value="F:flavin adenine dinucleotide binding"/>
    <property type="evidence" value="ECO:0007669"/>
    <property type="project" value="InterPro"/>
</dbReference>
<evidence type="ECO:0000259" key="9">
    <source>
        <dbReference type="Pfam" id="PF12806"/>
    </source>
</evidence>
<dbReference type="InterPro" id="IPR037069">
    <property type="entry name" value="AcylCoA_DH/ox_N_sf"/>
</dbReference>
<evidence type="ECO:0000256" key="1">
    <source>
        <dbReference type="ARBA" id="ARBA00001974"/>
    </source>
</evidence>
<dbReference type="PANTHER" id="PTHR42803:SF1">
    <property type="entry name" value="BROAD-SPECIFICITY LINEAR ACYL-COA DEHYDROGENASE FADE5"/>
    <property type="match status" value="1"/>
</dbReference>
<evidence type="ECO:0000256" key="3">
    <source>
        <dbReference type="ARBA" id="ARBA00022630"/>
    </source>
</evidence>
<evidence type="ECO:0000313" key="10">
    <source>
        <dbReference type="EMBL" id="KUG24569.1"/>
    </source>
</evidence>
<dbReference type="SUPFAM" id="SSF47203">
    <property type="entry name" value="Acyl-CoA dehydrogenase C-terminal domain-like"/>
    <property type="match status" value="1"/>
</dbReference>
<feature type="domain" description="Acyl-CoA dehydrogenase/oxidase C-terminal" evidence="6">
    <location>
        <begin position="284"/>
        <end position="446"/>
    </location>
</feature>
<accession>A0A0W8FUZ2</accession>
<sequence length="621" mass="69208">MSNLILDERDQNFVLFEMLEMDKLLGLEKYSDFSADTLKIILSKAQKFAIDEIFPTITEGDKEGCRLEKGNVIVPKCFHRPYKLFSKTGWNCMALSRNYGGQGLPMIMRMAAHEWFMHNFAFCSYPVLVEGAAHLINAHGSKEQKDKYLPRMVTGQWGACMCLTESGAGSDMGNISVKAVRQPDGTFKLQGTKIFITAGDQDLTENIIHIVLARIEGDPARTKGLSIFIVPKYLINKDGSLGKRNDYEITKVEEKMGIRGSATCTVNYGSNNDCYAEILGNERAGMKTMFQMINDARLTTGLQGLSSASIAYLHALKHTKERHQGSSLLGLKNPQAPRVPIIQHTDVRRMLLWMKSNVEGMRAMMYYAAICSDMASGNSDPNEAKKWFGIVEVLAPIVKAYCTDVGFRVTETAMQCYGAYGYCNEYPIEQFLRDEKASSIYGSNGLQALDLVARKMVMKEGAYFMGLLGEMNTTVAKCMVIAVIKDLAEDVQTAINTLTDVIMFFSACSREGKFYILLENAHPFLMMMGKIVCSWLLLCEAAIAQETLLELCSIKGVICSDPQDLSRFIKKNKDAAFYDGKIKTARYFIKNVLPEINGMVKAVKSEDVSIMEIADESFASC</sequence>
<keyword evidence="4" id="KW-0274">FAD</keyword>
<organism evidence="10">
    <name type="scientific">hydrocarbon metagenome</name>
    <dbReference type="NCBI Taxonomy" id="938273"/>
    <lineage>
        <taxon>unclassified sequences</taxon>
        <taxon>metagenomes</taxon>
        <taxon>ecological metagenomes</taxon>
    </lineage>
</organism>
<feature type="domain" description="Acyl-CoA dehydrogenase/oxidase N-terminal" evidence="8">
    <location>
        <begin position="39"/>
        <end position="156"/>
    </location>
</feature>